<feature type="domain" description="ERCC4" evidence="11">
    <location>
        <begin position="687"/>
        <end position="767"/>
    </location>
</feature>
<evidence type="ECO:0000256" key="8">
    <source>
        <dbReference type="ARBA" id="ARBA00023204"/>
    </source>
</evidence>
<dbReference type="PANTHER" id="PTHR10150:SF0">
    <property type="entry name" value="DNA REPAIR ENDONUCLEASE XPF"/>
    <property type="match status" value="1"/>
</dbReference>
<evidence type="ECO:0000256" key="4">
    <source>
        <dbReference type="ARBA" id="ARBA00022759"/>
    </source>
</evidence>
<reference evidence="12 13" key="1">
    <citation type="submission" date="2012-10" db="EMBL/GenBank/DDBJ databases">
        <authorList>
            <person name="Zafar N."/>
            <person name="Inman J."/>
            <person name="Hall N."/>
            <person name="Lorenzi H."/>
            <person name="Caler E."/>
        </authorList>
    </citation>
    <scope>NUCLEOTIDE SEQUENCE [LARGE SCALE GENOMIC DNA]</scope>
    <source>
        <strain evidence="12 13">IP1</strain>
    </source>
</reference>
<evidence type="ECO:0000313" key="13">
    <source>
        <dbReference type="Proteomes" id="UP000014680"/>
    </source>
</evidence>
<dbReference type="VEuPathDB" id="AmoebaDB:EIN_005810"/>
<dbReference type="RefSeq" id="XP_004260441.1">
    <property type="nucleotide sequence ID" value="XM_004260393.1"/>
</dbReference>
<dbReference type="OrthoDB" id="361020at2759"/>
<evidence type="ECO:0000256" key="5">
    <source>
        <dbReference type="ARBA" id="ARBA00022763"/>
    </source>
</evidence>
<keyword evidence="8" id="KW-0234">DNA repair</keyword>
<sequence>METFIDTISESVVSCRSLTILSSGYLLPQTILKSVYRDVEKYVQANKEYPSIFIVNAPPHVYSHFQSNCLGVDKSVSVISKEKKRHRSGSLSELKSQKSSEHLIPFDDKVRPTSSTNSSSPKSPPQDKLKFPLMQIDFRISSESRKELYKNGGIYFITSRILISDLISEDFTWTNTFLYLVDIEDVIRRFHLSFVTHVYASLLTDRNRVRAFTQKAHILSFIETSLEQIKQRLLIEKVFFYPYSRDEAVTARINFTHFVVYSIKVELTLHMQIIERALYETMKVISTEIRARLNLTESALPDEKLLFGEFERRVKYYNRGSRYDEEISSMCLDLKSLRTVMFSMYLFNPVLFYIQVEIMRLMLWGEESFFWLEKKSMSLVFTHAKERMWNGETFQVEKQKKVEELKEIIQQENEHGNDVVVVVRNEQTQEELIHSMELSEEVLRGVYQEWFDRKNELEKQLKEEKLRNRTDLNSKVKKWNLVKAGVGQIKPENEKFEEKNEKEKDEIIREEDSITWGYQEVMTEMTQRMYNTQKSMAEATQKKMVEIIEIQDEIEKNEKQQNENEKIENNERADGINGFKRAENFVKNSVITQNELNHVLRWEKPRALVLYNCSLWVTRVVETYALRQEEDVRCYMLTYSGSYESLKYQQSIRREKKAFEDLIKKEVEHKNDKPVEVVANVKNRTKAIIVDIREFRCELPFQLFKSGFKLIPKQIEIGDYILSPNIVVERKSAIDLVGSLKSKRVNKQIQNMSRKYETIVLLIECYNSENFDEYDVSKTEQTIRMYIPQITELTTEFPRVKIVWTYSPQMTANIFDTLKKNEREPTEEDCKFIDEENEQINWNALEVVKRLPGIPIDKVYDLQNTPNLSISRMMAMNETQLSEILGDKEKASQFLAGCNFEFK</sequence>
<evidence type="ECO:0000256" key="1">
    <source>
        <dbReference type="ARBA" id="ARBA00004123"/>
    </source>
</evidence>
<dbReference type="CDD" id="cd20078">
    <property type="entry name" value="XPF_nuclease_XPF_euk"/>
    <property type="match status" value="1"/>
</dbReference>
<keyword evidence="6" id="KW-0378">Hydrolase</keyword>
<feature type="compositionally biased region" description="Low complexity" evidence="10">
    <location>
        <begin position="112"/>
        <end position="121"/>
    </location>
</feature>
<dbReference type="SUPFAM" id="SSF52980">
    <property type="entry name" value="Restriction endonuclease-like"/>
    <property type="match status" value="1"/>
</dbReference>
<dbReference type="GO" id="GO:0003684">
    <property type="term" value="F:damaged DNA binding"/>
    <property type="evidence" value="ECO:0007669"/>
    <property type="project" value="TreeGrafter"/>
</dbReference>
<keyword evidence="13" id="KW-1185">Reference proteome</keyword>
<dbReference type="EMBL" id="KB206272">
    <property type="protein sequence ID" value="ELP93670.1"/>
    <property type="molecule type" value="Genomic_DNA"/>
</dbReference>
<comment type="similarity">
    <text evidence="2">Belongs to the XPF family.</text>
</comment>
<dbReference type="InterPro" id="IPR047520">
    <property type="entry name" value="XPF_nuclease"/>
</dbReference>
<keyword evidence="4 12" id="KW-0255">Endonuclease</keyword>
<dbReference type="FunFam" id="3.40.50.10130:FF:000002">
    <property type="entry name" value="DNA repair endonuclease XPF"/>
    <property type="match status" value="1"/>
</dbReference>
<gene>
    <name evidence="12" type="ORF">EIN_005810</name>
</gene>
<evidence type="ECO:0000256" key="3">
    <source>
        <dbReference type="ARBA" id="ARBA00022722"/>
    </source>
</evidence>
<dbReference type="KEGG" id="eiv:EIN_005810"/>
<dbReference type="GO" id="GO:0000014">
    <property type="term" value="F:single-stranded DNA endodeoxyribonuclease activity"/>
    <property type="evidence" value="ECO:0007669"/>
    <property type="project" value="TreeGrafter"/>
</dbReference>
<dbReference type="InterPro" id="IPR006166">
    <property type="entry name" value="ERCC4_domain"/>
</dbReference>
<proteinExistence type="inferred from homology"/>
<evidence type="ECO:0000256" key="10">
    <source>
        <dbReference type="SAM" id="MobiDB-lite"/>
    </source>
</evidence>
<keyword evidence="3" id="KW-0540">Nuclease</keyword>
<dbReference type="Gene3D" id="3.40.50.10130">
    <property type="match status" value="1"/>
</dbReference>
<evidence type="ECO:0000256" key="7">
    <source>
        <dbReference type="ARBA" id="ARBA00023125"/>
    </source>
</evidence>
<name>A0A0A1UGT5_ENTIV</name>
<dbReference type="SMART" id="SM00891">
    <property type="entry name" value="ERCC4"/>
    <property type="match status" value="1"/>
</dbReference>
<evidence type="ECO:0000256" key="9">
    <source>
        <dbReference type="ARBA" id="ARBA00023242"/>
    </source>
</evidence>
<organism evidence="12 13">
    <name type="scientific">Entamoeba invadens IP1</name>
    <dbReference type="NCBI Taxonomy" id="370355"/>
    <lineage>
        <taxon>Eukaryota</taxon>
        <taxon>Amoebozoa</taxon>
        <taxon>Evosea</taxon>
        <taxon>Archamoebae</taxon>
        <taxon>Mastigamoebida</taxon>
        <taxon>Entamoebidae</taxon>
        <taxon>Entamoeba</taxon>
    </lineage>
</organism>
<dbReference type="GO" id="GO:0000724">
    <property type="term" value="P:double-strand break repair via homologous recombination"/>
    <property type="evidence" value="ECO:0007669"/>
    <property type="project" value="TreeGrafter"/>
</dbReference>
<accession>A0A0A1UGT5</accession>
<keyword evidence="5" id="KW-0227">DNA damage</keyword>
<dbReference type="OMA" id="THILDIM"/>
<evidence type="ECO:0000259" key="11">
    <source>
        <dbReference type="SMART" id="SM00891"/>
    </source>
</evidence>
<keyword evidence="7" id="KW-0238">DNA-binding</keyword>
<protein>
    <submittedName>
        <fullName evidence="12">DNA repair endonuclease xp-f / mei-9 / rad1, putative</fullName>
    </submittedName>
</protein>
<evidence type="ECO:0000313" key="12">
    <source>
        <dbReference type="EMBL" id="ELP93670.1"/>
    </source>
</evidence>
<dbReference type="GO" id="GO:0003697">
    <property type="term" value="F:single-stranded DNA binding"/>
    <property type="evidence" value="ECO:0007669"/>
    <property type="project" value="TreeGrafter"/>
</dbReference>
<comment type="subcellular location">
    <subcellularLocation>
        <location evidence="1">Nucleus</location>
    </subcellularLocation>
</comment>
<dbReference type="PANTHER" id="PTHR10150">
    <property type="entry name" value="DNA REPAIR ENDONUCLEASE XPF"/>
    <property type="match status" value="1"/>
</dbReference>
<feature type="region of interest" description="Disordered" evidence="10">
    <location>
        <begin position="107"/>
        <end position="129"/>
    </location>
</feature>
<dbReference type="GeneID" id="14892640"/>
<dbReference type="InterPro" id="IPR011335">
    <property type="entry name" value="Restrct_endonuc-II-like"/>
</dbReference>
<dbReference type="GO" id="GO:1901255">
    <property type="term" value="P:nucleotide-excision repair involved in interstrand cross-link repair"/>
    <property type="evidence" value="ECO:0007669"/>
    <property type="project" value="TreeGrafter"/>
</dbReference>
<dbReference type="AlphaFoldDB" id="A0A0A1UGT5"/>
<dbReference type="GO" id="GO:0000712">
    <property type="term" value="P:resolution of meiotic recombination intermediates"/>
    <property type="evidence" value="ECO:0007669"/>
    <property type="project" value="TreeGrafter"/>
</dbReference>
<dbReference type="GO" id="GO:0000110">
    <property type="term" value="C:nucleotide-excision repair factor 1 complex"/>
    <property type="evidence" value="ECO:0007669"/>
    <property type="project" value="TreeGrafter"/>
</dbReference>
<dbReference type="Proteomes" id="UP000014680">
    <property type="component" value="Unassembled WGS sequence"/>
</dbReference>
<evidence type="ECO:0000256" key="2">
    <source>
        <dbReference type="ARBA" id="ARBA00010015"/>
    </source>
</evidence>
<evidence type="ECO:0000256" key="6">
    <source>
        <dbReference type="ARBA" id="ARBA00022801"/>
    </source>
</evidence>
<keyword evidence="9" id="KW-0539">Nucleus</keyword>
<dbReference type="Pfam" id="PF02732">
    <property type="entry name" value="ERCC4"/>
    <property type="match status" value="1"/>
</dbReference>